<keyword evidence="7 19" id="KW-0813">Transport</keyword>
<feature type="transmembrane region" description="Helical" evidence="19">
    <location>
        <begin position="563"/>
        <end position="581"/>
    </location>
</feature>
<dbReference type="GO" id="GO:0034727">
    <property type="term" value="P:piecemeal microautophagy of the nucleus"/>
    <property type="evidence" value="ECO:0007669"/>
    <property type="project" value="TreeGrafter"/>
</dbReference>
<evidence type="ECO:0000256" key="4">
    <source>
        <dbReference type="ARBA" id="ARBA00004653"/>
    </source>
</evidence>
<gene>
    <name evidence="21" type="ORF">K431DRAFT_282316</name>
</gene>
<keyword evidence="9 19" id="KW-1133">Transmembrane helix</keyword>
<dbReference type="PANTHER" id="PTHR13038">
    <property type="entry name" value="APG9 AUTOPHAGY 9"/>
    <property type="match status" value="1"/>
</dbReference>
<comment type="caution">
    <text evidence="19">Lacks conserved residue(s) required for the propagation of feature annotation.</text>
</comment>
<evidence type="ECO:0000256" key="15">
    <source>
        <dbReference type="ARBA" id="ARBA00024479"/>
    </source>
</evidence>
<comment type="similarity">
    <text evidence="5 19">Belongs to the ATG9 family.</text>
</comment>
<comment type="catalytic activity">
    <reaction evidence="17">
        <text>a 1,2-diacyl-sn-glycero-3-phospho-(1D-myo-inositol-3-phosphate)(in) = a 1,2-diacyl-sn-glycero-3-phospho-(1D-myo-inositol-3-phosphate)(out)</text>
        <dbReference type="Rhea" id="RHEA:67920"/>
        <dbReference type="ChEBI" id="CHEBI:58088"/>
    </reaction>
</comment>
<dbReference type="InterPro" id="IPR007241">
    <property type="entry name" value="Autophagy-rel_prot_9"/>
</dbReference>
<feature type="compositionally biased region" description="Basic and acidic residues" evidence="20">
    <location>
        <begin position="64"/>
        <end position="75"/>
    </location>
</feature>
<evidence type="ECO:0000256" key="2">
    <source>
        <dbReference type="ARBA" id="ARBA00004477"/>
    </source>
</evidence>
<feature type="region of interest" description="Disordered" evidence="20">
    <location>
        <begin position="159"/>
        <end position="184"/>
    </location>
</feature>
<comment type="catalytic activity">
    <reaction evidence="16">
        <text>a 1,2-diacyl-sn-glycero-3-phosphoethanolamine(in) = a 1,2-diacyl-sn-glycero-3-phosphoethanolamine(out)</text>
        <dbReference type="Rhea" id="RHEA:38895"/>
        <dbReference type="ChEBI" id="CHEBI:64612"/>
    </reaction>
</comment>
<feature type="transmembrane region" description="Helical" evidence="19">
    <location>
        <begin position="529"/>
        <end position="551"/>
    </location>
</feature>
<keyword evidence="10 19" id="KW-0072">Autophagy</keyword>
<keyword evidence="14" id="KW-0968">Cytoplasmic vesicle</keyword>
<sequence length="884" mass="99843">MAASRVLSRFLPVAEGDISVYESMRRTHTTRSDLEAAHLQSPGDGQYYDETDDVPDELLYNEDDQRSEVSGRREAMQSPVPGPSAAASPVMERTTYGWIAGGQRQARAAEDEDVPESLLLEGKGKGVARDLPATSPLEQKRARAEEQWKATQRYHKIHASRQEEPLRGRISRPSAGSAPTTAQPNPQADAMWMFTNASNLDDFLLQVYEYYVGHGAWSIILARILSMLQDLFLFSLFIFLTTCIDYPKIPSSKSTSEVLIPKCVHKASWFKQLFIFGFTMYWLSMASKHVSDCRRLFKLRNFYLHVLGISDADIQTVSWIRVVDGMIKVQGANITTANLQAQNKKYLSYGRAQQRLNAETIANRLMREANYYVALYNKDILDFTLPIPFLGQRNFYSKTLGWCIQFCLTNFIFDEQGSIRQFVLQTSNRSHLIAALRLRLRVAAAVSIAIAPFNIIRFCALYFARYYTEFTKNPASASARSWTPYAEWKIREFNELDHLFERRLRQAAPFANDYLKQFPKDKTDQICRFLALVSGALAAVLTLATLFDPELFLGFEVTPGRTAVFWLTILVGVFGVAHGALPDDHEVHDPVLHLKDVLMYTHYMPAYWKDRLHSDEVRSEFSALYQMKILIFLEEVLSLIVAPWILLRNTGKQSERLIDFFRESTVHVNGIGNQCNFAVFGLKKDLNAEDPATVLNQPDGLRDDYYGLKDDKMAASVQNFMHYYSHHKQGRRKGQGWQPPPAWPPMMSPPTIDEGREWQSPSDRGRHPSSSTMLDQAKLPSHSPSAGRRTTARPPGAAGRLHMTQDLSHSRQRVYGGPAVGGMTQSRLIAQDSDLQDFADADKLESDTEDEGTGHNDADNGHGVLGMLYQFSKAQAERGAGVNI</sequence>
<feature type="transmembrane region" description="Helical" evidence="19">
    <location>
        <begin position="629"/>
        <end position="647"/>
    </location>
</feature>
<keyword evidence="8 19" id="KW-0812">Transmembrane</keyword>
<keyword evidence="12 19" id="KW-0445">Lipid transport</keyword>
<feature type="region of interest" description="Disordered" evidence="20">
    <location>
        <begin position="64"/>
        <end position="89"/>
    </location>
</feature>
<accession>A0A9P4QFP9</accession>
<evidence type="ECO:0000256" key="3">
    <source>
        <dbReference type="ARBA" id="ARBA00004511"/>
    </source>
</evidence>
<dbReference type="GO" id="GO:0006869">
    <property type="term" value="P:lipid transport"/>
    <property type="evidence" value="ECO:0007669"/>
    <property type="project" value="UniProtKB-KW"/>
</dbReference>
<comment type="function">
    <text evidence="19">Phospholipid scramblase involved in autophagy. Cycles between the preautophagosomal structure/phagophore assembly site (PAS) and the cytoplasmic vesicle pool and supplies membrane for the growing autophagosome. Lipid scramblase activity plays a key role in preautophagosomal structure/phagophore assembly by distributing the phospholipids that arrive through ATG2 from the cytoplasmic to the luminal leaflet of the bilayer, thereby driving autophagosomal membrane expansion.</text>
</comment>
<dbReference type="GO" id="GO:0034045">
    <property type="term" value="C:phagophore assembly site membrane"/>
    <property type="evidence" value="ECO:0007669"/>
    <property type="project" value="UniProtKB-SubCell"/>
</dbReference>
<dbReference type="GO" id="GO:0030659">
    <property type="term" value="C:cytoplasmic vesicle membrane"/>
    <property type="evidence" value="ECO:0007669"/>
    <property type="project" value="UniProtKB-SubCell"/>
</dbReference>
<dbReference type="GO" id="GO:0000139">
    <property type="term" value="C:Golgi membrane"/>
    <property type="evidence" value="ECO:0007669"/>
    <property type="project" value="UniProtKB-SubCell"/>
</dbReference>
<organism evidence="21 22">
    <name type="scientific">Polychaeton citri CBS 116435</name>
    <dbReference type="NCBI Taxonomy" id="1314669"/>
    <lineage>
        <taxon>Eukaryota</taxon>
        <taxon>Fungi</taxon>
        <taxon>Dikarya</taxon>
        <taxon>Ascomycota</taxon>
        <taxon>Pezizomycotina</taxon>
        <taxon>Dothideomycetes</taxon>
        <taxon>Dothideomycetidae</taxon>
        <taxon>Capnodiales</taxon>
        <taxon>Capnodiaceae</taxon>
        <taxon>Polychaeton</taxon>
    </lineage>
</organism>
<dbReference type="AlphaFoldDB" id="A0A9P4QFP9"/>
<evidence type="ECO:0000256" key="17">
    <source>
        <dbReference type="ARBA" id="ARBA00024621"/>
    </source>
</evidence>
<feature type="region of interest" description="Disordered" evidence="20">
    <location>
        <begin position="839"/>
        <end position="861"/>
    </location>
</feature>
<dbReference type="GO" id="GO:0005776">
    <property type="term" value="C:autophagosome"/>
    <property type="evidence" value="ECO:0007669"/>
    <property type="project" value="TreeGrafter"/>
</dbReference>
<evidence type="ECO:0000313" key="21">
    <source>
        <dbReference type="EMBL" id="KAF2724046.1"/>
    </source>
</evidence>
<comment type="catalytic activity">
    <reaction evidence="18">
        <text>a 1,2-diacyl-sn-glycero-3-phosphocholine(in) = a 1,2-diacyl-sn-glycero-3-phosphocholine(out)</text>
        <dbReference type="Rhea" id="RHEA:38571"/>
        <dbReference type="ChEBI" id="CHEBI:57643"/>
    </reaction>
</comment>
<dbReference type="OrthoDB" id="2020634at2759"/>
<comment type="caution">
    <text evidence="21">The sequence shown here is derived from an EMBL/GenBank/DDBJ whole genome shotgun (WGS) entry which is preliminary data.</text>
</comment>
<protein>
    <recommendedName>
        <fullName evidence="6 19">Autophagy-related protein 9</fullName>
    </recommendedName>
</protein>
<evidence type="ECO:0000256" key="6">
    <source>
        <dbReference type="ARBA" id="ARBA00018074"/>
    </source>
</evidence>
<dbReference type="PANTHER" id="PTHR13038:SF10">
    <property type="entry name" value="AUTOPHAGY-RELATED PROTEIN 9"/>
    <property type="match status" value="1"/>
</dbReference>
<name>A0A9P4QFP9_9PEZI</name>
<evidence type="ECO:0000256" key="1">
    <source>
        <dbReference type="ARBA" id="ARBA00004439"/>
    </source>
</evidence>
<keyword evidence="13 19" id="KW-0472">Membrane</keyword>
<comment type="catalytic activity">
    <reaction evidence="15">
        <text>a 1,2-diacyl-sn-glycero-3-phospho-L-serine(in) = a 1,2-diacyl-sn-glycero-3-phospho-L-serine(out)</text>
        <dbReference type="Rhea" id="RHEA:38663"/>
        <dbReference type="ChEBI" id="CHEBI:57262"/>
    </reaction>
</comment>
<feature type="transmembrane region" description="Helical" evidence="19">
    <location>
        <begin position="442"/>
        <end position="464"/>
    </location>
</feature>
<keyword evidence="11" id="KW-0333">Golgi apparatus</keyword>
<feature type="compositionally biased region" description="Basic and acidic residues" evidence="20">
    <location>
        <begin position="840"/>
        <end position="860"/>
    </location>
</feature>
<dbReference type="EMBL" id="MU003773">
    <property type="protein sequence ID" value="KAF2724046.1"/>
    <property type="molecule type" value="Genomic_DNA"/>
</dbReference>
<evidence type="ECO:0000256" key="20">
    <source>
        <dbReference type="SAM" id="MobiDB-lite"/>
    </source>
</evidence>
<dbReference type="GO" id="GO:0034497">
    <property type="term" value="P:protein localization to phagophore assembly site"/>
    <property type="evidence" value="ECO:0007669"/>
    <property type="project" value="TreeGrafter"/>
</dbReference>
<dbReference type="Pfam" id="PF04109">
    <property type="entry name" value="ATG9"/>
    <property type="match status" value="1"/>
</dbReference>
<evidence type="ECO:0000256" key="7">
    <source>
        <dbReference type="ARBA" id="ARBA00022448"/>
    </source>
</evidence>
<evidence type="ECO:0000256" key="16">
    <source>
        <dbReference type="ARBA" id="ARBA00024615"/>
    </source>
</evidence>
<feature type="region of interest" description="Disordered" evidence="20">
    <location>
        <begin position="730"/>
        <end position="811"/>
    </location>
</feature>
<dbReference type="GO" id="GO:0061709">
    <property type="term" value="P:reticulophagy"/>
    <property type="evidence" value="ECO:0007669"/>
    <property type="project" value="TreeGrafter"/>
</dbReference>
<evidence type="ECO:0000256" key="18">
    <source>
        <dbReference type="ARBA" id="ARBA00024631"/>
    </source>
</evidence>
<keyword evidence="22" id="KW-1185">Reference proteome</keyword>
<evidence type="ECO:0000256" key="10">
    <source>
        <dbReference type="ARBA" id="ARBA00023006"/>
    </source>
</evidence>
<evidence type="ECO:0000256" key="13">
    <source>
        <dbReference type="ARBA" id="ARBA00023136"/>
    </source>
</evidence>
<evidence type="ECO:0000256" key="9">
    <source>
        <dbReference type="ARBA" id="ARBA00022989"/>
    </source>
</evidence>
<evidence type="ECO:0000256" key="5">
    <source>
        <dbReference type="ARBA" id="ARBA00006185"/>
    </source>
</evidence>
<dbReference type="GO" id="GO:0000422">
    <property type="term" value="P:autophagy of mitochondrion"/>
    <property type="evidence" value="ECO:0007669"/>
    <property type="project" value="TreeGrafter"/>
</dbReference>
<evidence type="ECO:0000256" key="19">
    <source>
        <dbReference type="RuleBase" id="RU364027"/>
    </source>
</evidence>
<evidence type="ECO:0000256" key="12">
    <source>
        <dbReference type="ARBA" id="ARBA00023055"/>
    </source>
</evidence>
<evidence type="ECO:0000256" key="11">
    <source>
        <dbReference type="ARBA" id="ARBA00023034"/>
    </source>
</evidence>
<evidence type="ECO:0000256" key="14">
    <source>
        <dbReference type="ARBA" id="ARBA00023329"/>
    </source>
</evidence>
<evidence type="ECO:0000256" key="8">
    <source>
        <dbReference type="ARBA" id="ARBA00022692"/>
    </source>
</evidence>
<reference evidence="21" key="1">
    <citation type="journal article" date="2020" name="Stud. Mycol.">
        <title>101 Dothideomycetes genomes: a test case for predicting lifestyles and emergence of pathogens.</title>
        <authorList>
            <person name="Haridas S."/>
            <person name="Albert R."/>
            <person name="Binder M."/>
            <person name="Bloem J."/>
            <person name="Labutti K."/>
            <person name="Salamov A."/>
            <person name="Andreopoulos B."/>
            <person name="Baker S."/>
            <person name="Barry K."/>
            <person name="Bills G."/>
            <person name="Bluhm B."/>
            <person name="Cannon C."/>
            <person name="Castanera R."/>
            <person name="Culley D."/>
            <person name="Daum C."/>
            <person name="Ezra D."/>
            <person name="Gonzalez J."/>
            <person name="Henrissat B."/>
            <person name="Kuo A."/>
            <person name="Liang C."/>
            <person name="Lipzen A."/>
            <person name="Lutzoni F."/>
            <person name="Magnuson J."/>
            <person name="Mondo S."/>
            <person name="Nolan M."/>
            <person name="Ohm R."/>
            <person name="Pangilinan J."/>
            <person name="Park H.-J."/>
            <person name="Ramirez L."/>
            <person name="Alfaro M."/>
            <person name="Sun H."/>
            <person name="Tritt A."/>
            <person name="Yoshinaga Y."/>
            <person name="Zwiers L.-H."/>
            <person name="Turgeon B."/>
            <person name="Goodwin S."/>
            <person name="Spatafora J."/>
            <person name="Crous P."/>
            <person name="Grigoriev I."/>
        </authorList>
    </citation>
    <scope>NUCLEOTIDE SEQUENCE</scope>
    <source>
        <strain evidence="21">CBS 116435</strain>
    </source>
</reference>
<dbReference type="Proteomes" id="UP000799441">
    <property type="component" value="Unassembled WGS sequence"/>
</dbReference>
<feature type="compositionally biased region" description="Pro residues" evidence="20">
    <location>
        <begin position="738"/>
        <end position="748"/>
    </location>
</feature>
<dbReference type="GO" id="GO:0005789">
    <property type="term" value="C:endoplasmic reticulum membrane"/>
    <property type="evidence" value="ECO:0007669"/>
    <property type="project" value="UniProtKB-SubCell"/>
</dbReference>
<proteinExistence type="inferred from homology"/>
<evidence type="ECO:0000313" key="22">
    <source>
        <dbReference type="Proteomes" id="UP000799441"/>
    </source>
</evidence>
<comment type="subcellular location">
    <subcellularLocation>
        <location evidence="1">Cytoplasmic vesicle membrane</location>
        <topology evidence="1">Multi-pass membrane protein</topology>
    </subcellularLocation>
    <subcellularLocation>
        <location evidence="2">Endoplasmic reticulum membrane</location>
        <topology evidence="2">Multi-pass membrane protein</topology>
    </subcellularLocation>
    <subcellularLocation>
        <location evidence="4">Golgi apparatus membrane</location>
        <topology evidence="4">Multi-pass membrane protein</topology>
    </subcellularLocation>
    <subcellularLocation>
        <location evidence="3 19">Preautophagosomal structure membrane</location>
        <topology evidence="3 19">Multi-pass membrane protein</topology>
    </subcellularLocation>
</comment>